<reference evidence="2 3" key="1">
    <citation type="submission" date="2022-11" db="EMBL/GenBank/DDBJ databases">
        <title>Minimal conservation of predation-associated metabolite biosynthetic gene clusters underscores biosynthetic potential of Myxococcota including descriptions for ten novel species: Archangium lansinium sp. nov., Myxococcus landrumus sp. nov., Nannocystis bai.</title>
        <authorList>
            <person name="Ahearne A."/>
            <person name="Stevens C."/>
            <person name="Dowd S."/>
        </authorList>
    </citation>
    <scope>NUCLEOTIDE SEQUENCE [LARGE SCALE GENOMIC DNA]</scope>
    <source>
        <strain evidence="2 3">NCELM</strain>
    </source>
</reference>
<dbReference type="Proteomes" id="UP001217838">
    <property type="component" value="Unassembled WGS sequence"/>
</dbReference>
<dbReference type="EMBL" id="JAQNDN010000001">
    <property type="protein sequence ID" value="MDC0666899.1"/>
    <property type="molecule type" value="Genomic_DNA"/>
</dbReference>
<proteinExistence type="predicted"/>
<sequence length="278" mass="29303">MIADQIGPRDDGEGSRAPARQAARHAREAGQDVRLQARRRASRRSLHRVHVATVPHSRLATYLNKTSCTSGHPVECVLPAATRHRPVLVVEPGMLKCCLALGVLVVMACGGKDNPASPIDRAGRATFALGSVCCDDATYAMMPADPGLTDPDALAMSAAGTVMWRPKAPLDVELCGIRTRTDRIGLNVFRGQLAQALVSCGGDGCPGTDCARISAACTQQLGAPQRHDKKQDSEVLRFASDATFIHIASVGPAHCAIALQDARAIVALEEAMSAAAKK</sequence>
<accession>A0ABT5B043</accession>
<gene>
    <name evidence="2" type="ORF">POL58_04090</name>
</gene>
<name>A0ABT5B043_9BACT</name>
<evidence type="ECO:0000313" key="3">
    <source>
        <dbReference type="Proteomes" id="UP001217838"/>
    </source>
</evidence>
<comment type="caution">
    <text evidence="2">The sequence shown here is derived from an EMBL/GenBank/DDBJ whole genome shotgun (WGS) entry which is preliminary data.</text>
</comment>
<feature type="region of interest" description="Disordered" evidence="1">
    <location>
        <begin position="1"/>
        <end position="32"/>
    </location>
</feature>
<protein>
    <submittedName>
        <fullName evidence="2">Uncharacterized protein</fullName>
    </submittedName>
</protein>
<evidence type="ECO:0000256" key="1">
    <source>
        <dbReference type="SAM" id="MobiDB-lite"/>
    </source>
</evidence>
<keyword evidence="3" id="KW-1185">Reference proteome</keyword>
<organism evidence="2 3">
    <name type="scientific">Nannocystis radixulma</name>
    <dbReference type="NCBI Taxonomy" id="2995305"/>
    <lineage>
        <taxon>Bacteria</taxon>
        <taxon>Pseudomonadati</taxon>
        <taxon>Myxococcota</taxon>
        <taxon>Polyangia</taxon>
        <taxon>Nannocystales</taxon>
        <taxon>Nannocystaceae</taxon>
        <taxon>Nannocystis</taxon>
    </lineage>
</organism>
<evidence type="ECO:0000313" key="2">
    <source>
        <dbReference type="EMBL" id="MDC0666899.1"/>
    </source>
</evidence>